<keyword evidence="6 7" id="KW-0472">Membrane</keyword>
<dbReference type="PROSITE" id="PS51450">
    <property type="entry name" value="LRR"/>
    <property type="match status" value="2"/>
</dbReference>
<keyword evidence="3 7" id="KW-0812">Transmembrane</keyword>
<comment type="caution">
    <text evidence="9">The sequence shown here is derived from an EMBL/GenBank/DDBJ whole genome shotgun (WGS) entry which is preliminary data.</text>
</comment>
<dbReference type="GO" id="GO:0016020">
    <property type="term" value="C:membrane"/>
    <property type="evidence" value="ECO:0007669"/>
    <property type="project" value="UniProtKB-SubCell"/>
</dbReference>
<dbReference type="InterPro" id="IPR003591">
    <property type="entry name" value="Leu-rich_rpt_typical-subtyp"/>
</dbReference>
<comment type="subcellular location">
    <subcellularLocation>
        <location evidence="1">Membrane</location>
        <topology evidence="1">Multi-pass membrane protein</topology>
    </subcellularLocation>
</comment>
<keyword evidence="10" id="KW-1185">Reference proteome</keyword>
<reference evidence="9 10" key="1">
    <citation type="journal article" date="2018" name="Sci. Rep.">
        <title>Genomic signatures of local adaptation to the degree of environmental predictability in rotifers.</title>
        <authorList>
            <person name="Franch-Gras L."/>
            <person name="Hahn C."/>
            <person name="Garcia-Roger E.M."/>
            <person name="Carmona M.J."/>
            <person name="Serra M."/>
            <person name="Gomez A."/>
        </authorList>
    </citation>
    <scope>NUCLEOTIDE SEQUENCE [LARGE SCALE GENOMIC DNA]</scope>
    <source>
        <strain evidence="9">HYR1</strain>
    </source>
</reference>
<dbReference type="Gene3D" id="3.80.10.10">
    <property type="entry name" value="Ribonuclease Inhibitor"/>
    <property type="match status" value="2"/>
</dbReference>
<dbReference type="InterPro" id="IPR032675">
    <property type="entry name" value="LRR_dom_sf"/>
</dbReference>
<accession>A0A3M7QXJ3</accession>
<dbReference type="InterPro" id="IPR013525">
    <property type="entry name" value="ABC2_TM"/>
</dbReference>
<dbReference type="GO" id="GO:0005319">
    <property type="term" value="F:lipid transporter activity"/>
    <property type="evidence" value="ECO:0007669"/>
    <property type="project" value="TreeGrafter"/>
</dbReference>
<dbReference type="PANTHER" id="PTHR19229:SF250">
    <property type="entry name" value="ABC TRANSPORTER DOMAIN-CONTAINING PROTEIN-RELATED"/>
    <property type="match status" value="1"/>
</dbReference>
<sequence length="911" mass="105600">MFEFQAQIIEYHEKLINQVDIFFEEILHSSNYKPNLRQTILQKIKEISEYNLRIKNSKYKYCYFFGKIDKLFLKLLSRNEIGSELSEFRVGLLLIINEMIPDKIYGKLIELLNNCEEYDVMDYKKFDSLETITKVGVIHQLMIENFNHPIIDLTNNSHLELKRVEMTFINNDLNEKNLEFLPKYLNIEKIDEILCHSDTTLCLENIPSEFFNKIKFITKISFSCCIINKLISHNFVCIENLIFLQLFHCSIKTIEPNAFYGLKKLQSLLITESYLKYLDPKVFYGLENLNNLNLDANLLEKIEGNNFVHLKNLKHLTLTTNCIQELDKDCFNGLDNLKILRLSYNKRYIVLNTEIFKPIPNIGVLYLNSMYMEIFDQNIFKYLTNLKFLDLSDNTIGDASILNHLINLEALNIHTYQDLTNIEKLRLKNLRVLVINQCENFKLGLEFENLQILKIDHFSGFEENFFENLKSLEFLEISPQDYSIIENVNSNDFKLANKLKYLHIEIDDKSVYTKIEAQLDFFKSLFDSSLEITHKMFVHYSNLNLEKKSRFKTEKEAVDYAININFSAKCLGVISFINQDETNFIYKIRLSHSPRNNPGLSAFSRERDWKTNVLYPFFPVLGPRNKDLDDGGSPGYFSEGFLSLQKSIDFNLLNTFNDSAASINLNLNRFPYPPYNNDPFVAIIQALFPFIIMLSFIFTVILTAKAIVAEKESGIKEGMKLMGMKPWIYWLSWYIKTMGVILPAIIFIVVSFKIPLTVESGAKASIIDKTDPFLFFLFLILYASSSVTLTFVCTTFFKKANSGAAGAGVIWFFSYLPYIFISLRYEKMTLGLKVISCFVNNLAMSLGIQLIGMFEGKGTGIDFSNWNEGLSVDDTFSLLNVMIIMLANNFINLILLYYFDNVLPGDRGISK</sequence>
<dbReference type="OrthoDB" id="6512918at2759"/>
<dbReference type="Proteomes" id="UP000276133">
    <property type="component" value="Unassembled WGS sequence"/>
</dbReference>
<keyword evidence="5 7" id="KW-1133">Transmembrane helix</keyword>
<evidence type="ECO:0000256" key="2">
    <source>
        <dbReference type="ARBA" id="ARBA00022614"/>
    </source>
</evidence>
<gene>
    <name evidence="9" type="ORF">BpHYR1_020384</name>
</gene>
<dbReference type="STRING" id="10195.A0A3M7QXJ3"/>
<evidence type="ECO:0000256" key="1">
    <source>
        <dbReference type="ARBA" id="ARBA00004141"/>
    </source>
</evidence>
<keyword evidence="9" id="KW-0547">Nucleotide-binding</keyword>
<evidence type="ECO:0000313" key="10">
    <source>
        <dbReference type="Proteomes" id="UP000276133"/>
    </source>
</evidence>
<evidence type="ECO:0000256" key="7">
    <source>
        <dbReference type="SAM" id="Phobius"/>
    </source>
</evidence>
<dbReference type="InterPro" id="IPR001611">
    <property type="entry name" value="Leu-rich_rpt"/>
</dbReference>
<keyword evidence="4" id="KW-0677">Repeat</keyword>
<evidence type="ECO:0000256" key="6">
    <source>
        <dbReference type="ARBA" id="ARBA00023136"/>
    </source>
</evidence>
<feature type="non-terminal residue" evidence="9">
    <location>
        <position position="911"/>
    </location>
</feature>
<feature type="transmembrane region" description="Helical" evidence="7">
    <location>
        <begin position="875"/>
        <end position="899"/>
    </location>
</feature>
<keyword evidence="9" id="KW-0067">ATP-binding</keyword>
<evidence type="ECO:0000256" key="3">
    <source>
        <dbReference type="ARBA" id="ARBA00022692"/>
    </source>
</evidence>
<feature type="domain" description="ABC-2 type transporter transmembrane" evidence="8">
    <location>
        <begin position="653"/>
        <end position="878"/>
    </location>
</feature>
<dbReference type="SMART" id="SM00369">
    <property type="entry name" value="LRR_TYP"/>
    <property type="match status" value="5"/>
</dbReference>
<name>A0A3M7QXJ3_BRAPC</name>
<dbReference type="Pfam" id="PF12698">
    <property type="entry name" value="ABC2_membrane_3"/>
    <property type="match status" value="1"/>
</dbReference>
<dbReference type="PANTHER" id="PTHR19229">
    <property type="entry name" value="ATP-BINDING CASSETTE TRANSPORTER SUBFAMILY A ABCA"/>
    <property type="match status" value="1"/>
</dbReference>
<feature type="transmembrane region" description="Helical" evidence="7">
    <location>
        <begin position="772"/>
        <end position="797"/>
    </location>
</feature>
<organism evidence="9 10">
    <name type="scientific">Brachionus plicatilis</name>
    <name type="common">Marine rotifer</name>
    <name type="synonym">Brachionus muelleri</name>
    <dbReference type="NCBI Taxonomy" id="10195"/>
    <lineage>
        <taxon>Eukaryota</taxon>
        <taxon>Metazoa</taxon>
        <taxon>Spiralia</taxon>
        <taxon>Gnathifera</taxon>
        <taxon>Rotifera</taxon>
        <taxon>Eurotatoria</taxon>
        <taxon>Monogononta</taxon>
        <taxon>Pseudotrocha</taxon>
        <taxon>Ploima</taxon>
        <taxon>Brachionidae</taxon>
        <taxon>Brachionus</taxon>
    </lineage>
</organism>
<evidence type="ECO:0000256" key="5">
    <source>
        <dbReference type="ARBA" id="ARBA00022989"/>
    </source>
</evidence>
<dbReference type="Pfam" id="PF13855">
    <property type="entry name" value="LRR_8"/>
    <property type="match status" value="1"/>
</dbReference>
<keyword evidence="2" id="KW-0433">Leucine-rich repeat</keyword>
<dbReference type="GO" id="GO:0140359">
    <property type="term" value="F:ABC-type transporter activity"/>
    <property type="evidence" value="ECO:0007669"/>
    <property type="project" value="InterPro"/>
</dbReference>
<dbReference type="SUPFAM" id="SSF52058">
    <property type="entry name" value="L domain-like"/>
    <property type="match status" value="2"/>
</dbReference>
<evidence type="ECO:0000256" key="4">
    <source>
        <dbReference type="ARBA" id="ARBA00022737"/>
    </source>
</evidence>
<feature type="transmembrane region" description="Helical" evidence="7">
    <location>
        <begin position="686"/>
        <end position="708"/>
    </location>
</feature>
<evidence type="ECO:0000313" key="9">
    <source>
        <dbReference type="EMBL" id="RNA15834.1"/>
    </source>
</evidence>
<proteinExistence type="predicted"/>
<dbReference type="InterPro" id="IPR026082">
    <property type="entry name" value="ABCA"/>
</dbReference>
<dbReference type="AlphaFoldDB" id="A0A3M7QXJ3"/>
<dbReference type="EMBL" id="REGN01004876">
    <property type="protein sequence ID" value="RNA15834.1"/>
    <property type="molecule type" value="Genomic_DNA"/>
</dbReference>
<feature type="transmembrane region" description="Helical" evidence="7">
    <location>
        <begin position="728"/>
        <end position="752"/>
    </location>
</feature>
<dbReference type="GO" id="GO:0005524">
    <property type="term" value="F:ATP binding"/>
    <property type="evidence" value="ECO:0007669"/>
    <property type="project" value="UniProtKB-KW"/>
</dbReference>
<evidence type="ECO:0000259" key="8">
    <source>
        <dbReference type="Pfam" id="PF12698"/>
    </source>
</evidence>
<protein>
    <submittedName>
        <fullName evidence="9">ATP-binding cassette sub-family A member 3</fullName>
    </submittedName>
</protein>
<feature type="transmembrane region" description="Helical" evidence="7">
    <location>
        <begin position="804"/>
        <end position="825"/>
    </location>
</feature>